<dbReference type="OrthoDB" id="2129491at2759"/>
<dbReference type="eggNOG" id="KOG0229">
    <property type="taxonomic scope" value="Eukaryota"/>
</dbReference>
<dbReference type="InterPro" id="IPR011992">
    <property type="entry name" value="EF-hand-dom_pair"/>
</dbReference>
<dbReference type="Pfam" id="PF01504">
    <property type="entry name" value="PIP5K"/>
    <property type="match status" value="1"/>
</dbReference>
<keyword evidence="2 6" id="KW-0418">Kinase</keyword>
<dbReference type="GO" id="GO:0005886">
    <property type="term" value="C:plasma membrane"/>
    <property type="evidence" value="ECO:0007669"/>
    <property type="project" value="TreeGrafter"/>
</dbReference>
<feature type="region of interest" description="Disordered" evidence="3">
    <location>
        <begin position="158"/>
        <end position="268"/>
    </location>
</feature>
<evidence type="ECO:0000259" key="4">
    <source>
        <dbReference type="PROSITE" id="PS50222"/>
    </source>
</evidence>
<accession>D2UXJ1</accession>
<name>D2UXJ1_NAEGR</name>
<feature type="domain" description="EF-hand" evidence="4">
    <location>
        <begin position="504"/>
        <end position="539"/>
    </location>
</feature>
<dbReference type="GO" id="GO:0016308">
    <property type="term" value="F:1-phosphatidylinositol-4-phosphate 5-kinase activity"/>
    <property type="evidence" value="ECO:0007669"/>
    <property type="project" value="TreeGrafter"/>
</dbReference>
<dbReference type="GO" id="GO:0046854">
    <property type="term" value="P:phosphatidylinositol phosphate biosynthetic process"/>
    <property type="evidence" value="ECO:0007669"/>
    <property type="project" value="TreeGrafter"/>
</dbReference>
<dbReference type="SUPFAM" id="SSF56104">
    <property type="entry name" value="SAICAR synthase-like"/>
    <property type="match status" value="1"/>
</dbReference>
<dbReference type="AlphaFoldDB" id="D2UXJ1"/>
<dbReference type="STRING" id="5762.D2UXJ1"/>
<keyword evidence="7" id="KW-1185">Reference proteome</keyword>
<organism evidence="7">
    <name type="scientific">Naegleria gruberi</name>
    <name type="common">Amoeba</name>
    <dbReference type="NCBI Taxonomy" id="5762"/>
    <lineage>
        <taxon>Eukaryota</taxon>
        <taxon>Discoba</taxon>
        <taxon>Heterolobosea</taxon>
        <taxon>Tetramitia</taxon>
        <taxon>Eutetramitia</taxon>
        <taxon>Vahlkampfiidae</taxon>
        <taxon>Naegleria</taxon>
    </lineage>
</organism>
<dbReference type="PROSITE" id="PS50222">
    <property type="entry name" value="EF_HAND_2"/>
    <property type="match status" value="2"/>
</dbReference>
<evidence type="ECO:0000313" key="7">
    <source>
        <dbReference type="Proteomes" id="UP000006671"/>
    </source>
</evidence>
<protein>
    <submittedName>
        <fullName evidence="6">Phosphatidylinositol-4-phosphate 5-kinase</fullName>
    </submittedName>
</protein>
<keyword evidence="2" id="KW-0547">Nucleotide-binding</keyword>
<proteinExistence type="predicted"/>
<dbReference type="GO" id="GO:0005524">
    <property type="term" value="F:ATP binding"/>
    <property type="evidence" value="ECO:0007669"/>
    <property type="project" value="UniProtKB-UniRule"/>
</dbReference>
<dbReference type="OMA" id="CLYRSEL"/>
<dbReference type="PANTHER" id="PTHR23086:SF8">
    <property type="entry name" value="PHOSPHATIDYLINOSITOL 5-PHOSPHATE 4-KINASE, ISOFORM A"/>
    <property type="match status" value="1"/>
</dbReference>
<dbReference type="InterPro" id="IPR027484">
    <property type="entry name" value="PInositol-4-P-5-kinase_N"/>
</dbReference>
<dbReference type="SMART" id="SM00330">
    <property type="entry name" value="PIPKc"/>
    <property type="match status" value="1"/>
</dbReference>
<dbReference type="Gene3D" id="3.30.800.10">
    <property type="entry name" value="Phosphatidylinositol Phosphate Kinase II Beta"/>
    <property type="match status" value="1"/>
</dbReference>
<feature type="compositionally biased region" description="Polar residues" evidence="3">
    <location>
        <begin position="374"/>
        <end position="383"/>
    </location>
</feature>
<evidence type="ECO:0000256" key="3">
    <source>
        <dbReference type="SAM" id="MobiDB-lite"/>
    </source>
</evidence>
<dbReference type="InterPro" id="IPR002048">
    <property type="entry name" value="EF_hand_dom"/>
</dbReference>
<feature type="compositionally biased region" description="Low complexity" evidence="3">
    <location>
        <begin position="314"/>
        <end position="328"/>
    </location>
</feature>
<feature type="region of interest" description="Disordered" evidence="3">
    <location>
        <begin position="89"/>
        <end position="117"/>
    </location>
</feature>
<dbReference type="InParanoid" id="D2UXJ1"/>
<sequence length="995" mass="112412">MSLNQVRLSLSNALKYEDDKNYVEAFAQYLCCIDLITSQLRQLTTGDKSEKGTSWSVDLGSQQLFFFARECLYRSELILKNRKSYFGGIDDSNDERGTNEEDSTIYPSLGTPVESSTKKIGSGGGLILGNQEFGLHSSSSFSDSNSSRIKIFTKNGSSFFTNNSTSTPPTSSNTSSSSSLTVTNSSSYILDRSPRGDRTSLTKPLPPTNVSVNNTPSTNENSTRKRTPPPFKRKSLSEVPSLSLQRESPERPKPKVPPKIVSKDNLQDEKRLCKTVEDEKSAKPSGSVKHLSALFEQAMNNTTPEKPVQKELKSQTPTSQQKSSPNSNDPYNLSIKSTPVIPPLNFPPQPIQPVNQSMDSAKGTPKFEEKKNLQRSQSEFQVTQKKSKRKSLSQRMISNIQKRELTNKLSDEEHKYFNAVFGYIDGQTKDNVLDIHEFVKHLSLVAFDKEFLFDFSAPYPTVKKSKILNSFGGRIFNAFDSNRSGLIEMSDFKENLALLYSNNIVDEQILFGFNIMDKEGNGSVTRQEFKLLFQQIFSILEYMGLYVSNSALSPTSPSNFVLIGTSETLNYAGSVADRIFSCITNNDSFTAQDYLKAIKQNPFLILGFSQFPIDSNLQSKLMKNLPRNGGYPVLFGHPSFHKVLSMMLGIRAAQENRSNFSNDYLYMRDFKYTYSFEIPLAKFLTCIKQDGVSGNDESTRYIDEHITFTDFAPLVFRNIRAIFGVSEEEYALSFGPEMFISNLLVGRLTSLSERLTDGKSGNFFFYTNNGRFLCKTISTSEFETALVFLSQYYTYLHRNRNTLLTRIYGLHRINDTYFIVMGNAFDTQLPIDKIYDLKGSTIGRFNSSGVGILKDLNWKDSEQSLNLGSKKEWFLRQVESDTKFLEANEIIDYSMLVGVHEINKLREKPINYNDPFHISPPPRTFYQEECGGMRSSLGDEYYFVGIIDILIQYGLKKRGENLIKTLYFGGESGVSVVDPNMYAGRFFNFIKSITD</sequence>
<feature type="compositionally biased region" description="Low complexity" evidence="3">
    <location>
        <begin position="208"/>
        <end position="221"/>
    </location>
</feature>
<feature type="domain" description="PIPK" evidence="5">
    <location>
        <begin position="636"/>
        <end position="994"/>
    </location>
</feature>
<keyword evidence="2" id="KW-0808">Transferase</keyword>
<dbReference type="PROSITE" id="PS00018">
    <property type="entry name" value="EF_HAND_1"/>
    <property type="match status" value="1"/>
</dbReference>
<dbReference type="PROSITE" id="PS51455">
    <property type="entry name" value="PIPK"/>
    <property type="match status" value="1"/>
</dbReference>
<feature type="compositionally biased region" description="Low complexity" evidence="3">
    <location>
        <begin position="158"/>
        <end position="187"/>
    </location>
</feature>
<feature type="domain" description="EF-hand" evidence="4">
    <location>
        <begin position="474"/>
        <end position="502"/>
    </location>
</feature>
<dbReference type="Gene3D" id="3.30.810.10">
    <property type="entry name" value="2-Layer Sandwich"/>
    <property type="match status" value="1"/>
</dbReference>
<dbReference type="InterPro" id="IPR027483">
    <property type="entry name" value="PInositol-4-P-4/5-kinase_C_sf"/>
</dbReference>
<keyword evidence="2" id="KW-0067">ATP-binding</keyword>
<gene>
    <name evidence="6" type="ORF">NAEGRDRAFT_77681</name>
</gene>
<dbReference type="GeneID" id="8863758"/>
<dbReference type="InterPro" id="IPR002498">
    <property type="entry name" value="PInositol-4-P-4/5-kinase_core"/>
</dbReference>
<evidence type="ECO:0000313" key="6">
    <source>
        <dbReference type="EMBL" id="EFC50642.1"/>
    </source>
</evidence>
<dbReference type="InterPro" id="IPR018247">
    <property type="entry name" value="EF_Hand_1_Ca_BS"/>
</dbReference>
<dbReference type="GO" id="GO:0005509">
    <property type="term" value="F:calcium ion binding"/>
    <property type="evidence" value="ECO:0007669"/>
    <property type="project" value="InterPro"/>
</dbReference>
<dbReference type="VEuPathDB" id="AmoebaDB:NAEGRDRAFT_77681"/>
<feature type="compositionally biased region" description="Basic residues" evidence="3">
    <location>
        <begin position="224"/>
        <end position="234"/>
    </location>
</feature>
<dbReference type="PANTHER" id="PTHR23086">
    <property type="entry name" value="PHOSPHATIDYLINOSITOL-4-PHOSPHATE 5-KINASE"/>
    <property type="match status" value="1"/>
</dbReference>
<keyword evidence="1" id="KW-0106">Calcium</keyword>
<dbReference type="InterPro" id="IPR023610">
    <property type="entry name" value="PInositol-4/5-P-5/4-kinase"/>
</dbReference>
<evidence type="ECO:0000256" key="2">
    <source>
        <dbReference type="PROSITE-ProRule" id="PRU00781"/>
    </source>
</evidence>
<feature type="region of interest" description="Disordered" evidence="3">
    <location>
        <begin position="300"/>
        <end position="394"/>
    </location>
</feature>
<dbReference type="SUPFAM" id="SSF47473">
    <property type="entry name" value="EF-hand"/>
    <property type="match status" value="1"/>
</dbReference>
<dbReference type="KEGG" id="ngr:NAEGRDRAFT_77681"/>
<dbReference type="Proteomes" id="UP000006671">
    <property type="component" value="Unassembled WGS sequence"/>
</dbReference>
<evidence type="ECO:0000256" key="1">
    <source>
        <dbReference type="ARBA" id="ARBA00022837"/>
    </source>
</evidence>
<evidence type="ECO:0000259" key="5">
    <source>
        <dbReference type="PROSITE" id="PS51455"/>
    </source>
</evidence>
<dbReference type="EMBL" id="GG738845">
    <property type="protein sequence ID" value="EFC50642.1"/>
    <property type="molecule type" value="Genomic_DNA"/>
</dbReference>
<dbReference type="CDD" id="cd00139">
    <property type="entry name" value="PIPKc"/>
    <property type="match status" value="1"/>
</dbReference>
<dbReference type="Gene3D" id="1.10.238.10">
    <property type="entry name" value="EF-hand"/>
    <property type="match status" value="1"/>
</dbReference>
<dbReference type="Pfam" id="PF13499">
    <property type="entry name" value="EF-hand_7"/>
    <property type="match status" value="1"/>
</dbReference>
<feature type="compositionally biased region" description="Pro residues" evidence="3">
    <location>
        <begin position="340"/>
        <end position="351"/>
    </location>
</feature>
<reference evidence="6 7" key="1">
    <citation type="journal article" date="2010" name="Cell">
        <title>The genome of Naegleria gruberi illuminates early eukaryotic versatility.</title>
        <authorList>
            <person name="Fritz-Laylin L.K."/>
            <person name="Prochnik S.E."/>
            <person name="Ginger M.L."/>
            <person name="Dacks J.B."/>
            <person name="Carpenter M.L."/>
            <person name="Field M.C."/>
            <person name="Kuo A."/>
            <person name="Paredez A."/>
            <person name="Chapman J."/>
            <person name="Pham J."/>
            <person name="Shu S."/>
            <person name="Neupane R."/>
            <person name="Cipriano M."/>
            <person name="Mancuso J."/>
            <person name="Tu H."/>
            <person name="Salamov A."/>
            <person name="Lindquist E."/>
            <person name="Shapiro H."/>
            <person name="Lucas S."/>
            <person name="Grigoriev I.V."/>
            <person name="Cande W.Z."/>
            <person name="Fulton C."/>
            <person name="Rokhsar D.S."/>
            <person name="Dawson S.C."/>
        </authorList>
    </citation>
    <scope>NUCLEOTIDE SEQUENCE [LARGE SCALE GENOMIC DNA]</scope>
    <source>
        <strain evidence="6 7">NEG-M</strain>
    </source>
</reference>
<dbReference type="RefSeq" id="XP_002683386.1">
    <property type="nucleotide sequence ID" value="XM_002683340.1"/>
</dbReference>